<dbReference type="Pfam" id="PF20179">
    <property type="entry name" value="MSS51_C"/>
    <property type="match status" value="1"/>
</dbReference>
<evidence type="ECO:0000259" key="1">
    <source>
        <dbReference type="Pfam" id="PF20179"/>
    </source>
</evidence>
<dbReference type="STRING" id="64144.ENSATEP00000000957"/>
<dbReference type="PANTHER" id="PTHR47085:SF1">
    <property type="entry name" value="ZINC FINGER MYND DOMAIN-CONTAINING PROTEIN 15"/>
    <property type="match status" value="1"/>
</dbReference>
<evidence type="ECO:0000313" key="3">
    <source>
        <dbReference type="Proteomes" id="UP000265040"/>
    </source>
</evidence>
<dbReference type="PANTHER" id="PTHR47085">
    <property type="entry name" value="ZINC FINGER MYND DOMAIN-CONTAINING PROTEIN 15"/>
    <property type="match status" value="1"/>
</dbReference>
<gene>
    <name evidence="2" type="primary">RGSL1</name>
</gene>
<reference evidence="2" key="3">
    <citation type="submission" date="2025-09" db="UniProtKB">
        <authorList>
            <consortium name="Ensembl"/>
        </authorList>
    </citation>
    <scope>IDENTIFICATION</scope>
</reference>
<sequence length="641" mass="73976">MEQKEVVCGNRDPFLEFADTMAQWYHSFKTARSKQRNMTNSSKYPLDGSPYWIVHVMDCTGPVPAVGRLKRAGIRLSELKKFYEKSMLMVTDASGLPLGFDTLDEEWSSCTCFKELARGMCSGAMTTFCKIVDLLQRCMDAPMGGGTPRQFRRLKVNDKILHRLLQQLLFHKGNKMLDAELWIHRLKDWEPLNQERPSAFSLRWPPIHYCNICKSRSFPSQLQECSQCQAVFYCADKCSLADSEHEHWCAKMATYMGHEGLLADLPFNYAVEVTAEDFSLEDFLCKNKLVSSYWVHWSLLVRSPQPKIIPADTYCIWLEGHNKAYEPLEQEADKLMFGPNPNNRLSLKKPLVSWHQYYEWRSLSLSSVVAPLLSSPLSIYYIVTSLVPKHFPELHILKKQSLRIHMLESYKEFHTLVTFWELSVLLPHVNFELVFICGHLPSWCDKMQLCIQKVNGRVTVTDLSQMPLQKADRRSITVRVYRNFYHKLQEPEPEPDLVIGFKPAFLLNDSWFGTLPKLQALRVPAFFCEISELRCESSQEVMNKATGGAVSPPTINPFHCPLRINGGDNKLPRYSNGFIFRLLYKPLANIQHPLPVISSRDHTQALFESPHLTFKERRAAGLHCRHKRAKMTKRKCSTVFK</sequence>
<keyword evidence="3" id="KW-1185">Reference proteome</keyword>
<feature type="domain" description="Mitochondrial splicing suppressor 51-like C-terminal" evidence="1">
    <location>
        <begin position="376"/>
        <end position="563"/>
    </location>
</feature>
<dbReference type="GeneTree" id="ENSGT00390000000527"/>
<dbReference type="InterPro" id="IPR046824">
    <property type="entry name" value="Mss51-like_C"/>
</dbReference>
<dbReference type="AlphaFoldDB" id="A0A3Q1GYK5"/>
<reference evidence="2" key="2">
    <citation type="submission" date="2025-08" db="UniProtKB">
        <authorList>
            <consortium name="Ensembl"/>
        </authorList>
    </citation>
    <scope>IDENTIFICATION</scope>
</reference>
<accession>A0A3Q1GYK5</accession>
<organism evidence="2 3">
    <name type="scientific">Anabas testudineus</name>
    <name type="common">Climbing perch</name>
    <name type="synonym">Anthias testudineus</name>
    <dbReference type="NCBI Taxonomy" id="64144"/>
    <lineage>
        <taxon>Eukaryota</taxon>
        <taxon>Metazoa</taxon>
        <taxon>Chordata</taxon>
        <taxon>Craniata</taxon>
        <taxon>Vertebrata</taxon>
        <taxon>Euteleostomi</taxon>
        <taxon>Actinopterygii</taxon>
        <taxon>Neopterygii</taxon>
        <taxon>Teleostei</taxon>
        <taxon>Neoteleostei</taxon>
        <taxon>Acanthomorphata</taxon>
        <taxon>Anabantaria</taxon>
        <taxon>Anabantiformes</taxon>
        <taxon>Anabantoidei</taxon>
        <taxon>Anabantidae</taxon>
        <taxon>Anabas</taxon>
    </lineage>
</organism>
<reference evidence="2" key="1">
    <citation type="submission" date="2021-04" db="EMBL/GenBank/DDBJ databases">
        <authorList>
            <consortium name="Wellcome Sanger Institute Data Sharing"/>
        </authorList>
    </citation>
    <scope>NUCLEOTIDE SEQUENCE [LARGE SCALE GENOMIC DNA]</scope>
</reference>
<dbReference type="OrthoDB" id="5282002at2759"/>
<protein>
    <recommendedName>
        <fullName evidence="1">Mitochondrial splicing suppressor 51-like C-terminal domain-containing protein</fullName>
    </recommendedName>
</protein>
<evidence type="ECO:0000313" key="2">
    <source>
        <dbReference type="Ensembl" id="ENSATEP00000000957.2"/>
    </source>
</evidence>
<dbReference type="Ensembl" id="ENSATET00000000977.3">
    <property type="protein sequence ID" value="ENSATEP00000000957.2"/>
    <property type="gene ID" value="ENSATEG00000000657.3"/>
</dbReference>
<proteinExistence type="predicted"/>
<name>A0A3Q1GYK5_ANATE</name>
<dbReference type="InterPro" id="IPR042989">
    <property type="entry name" value="ZMY15"/>
</dbReference>
<dbReference type="Proteomes" id="UP000265040">
    <property type="component" value="Chromosome 18"/>
</dbReference>
<dbReference type="InParanoid" id="A0A3Q1GYK5"/>
<dbReference type="GO" id="GO:0042826">
    <property type="term" value="F:histone deacetylase binding"/>
    <property type="evidence" value="ECO:0007669"/>
    <property type="project" value="InterPro"/>
</dbReference>
<dbReference type="GO" id="GO:0045892">
    <property type="term" value="P:negative regulation of DNA-templated transcription"/>
    <property type="evidence" value="ECO:0007669"/>
    <property type="project" value="InterPro"/>
</dbReference>